<dbReference type="AlphaFoldDB" id="A0A0F9AED8"/>
<sequence>MKHEYGVINAIVNCDDCKWETQNYKNARGLARIHATRHKHKVLGELTISFVYDGRK</sequence>
<protein>
    <submittedName>
        <fullName evidence="1">Uncharacterized protein</fullName>
    </submittedName>
</protein>
<evidence type="ECO:0000313" key="1">
    <source>
        <dbReference type="EMBL" id="KKK70581.1"/>
    </source>
</evidence>
<gene>
    <name evidence="1" type="ORF">LCGC14_2922540</name>
</gene>
<name>A0A0F9AED8_9ZZZZ</name>
<proteinExistence type="predicted"/>
<comment type="caution">
    <text evidence="1">The sequence shown here is derived from an EMBL/GenBank/DDBJ whole genome shotgun (WGS) entry which is preliminary data.</text>
</comment>
<accession>A0A0F9AED8</accession>
<organism evidence="1">
    <name type="scientific">marine sediment metagenome</name>
    <dbReference type="NCBI Taxonomy" id="412755"/>
    <lineage>
        <taxon>unclassified sequences</taxon>
        <taxon>metagenomes</taxon>
        <taxon>ecological metagenomes</taxon>
    </lineage>
</organism>
<dbReference type="EMBL" id="LAZR01058125">
    <property type="protein sequence ID" value="KKK70581.1"/>
    <property type="molecule type" value="Genomic_DNA"/>
</dbReference>
<reference evidence="1" key="1">
    <citation type="journal article" date="2015" name="Nature">
        <title>Complex archaea that bridge the gap between prokaryotes and eukaryotes.</title>
        <authorList>
            <person name="Spang A."/>
            <person name="Saw J.H."/>
            <person name="Jorgensen S.L."/>
            <person name="Zaremba-Niedzwiedzka K."/>
            <person name="Martijn J."/>
            <person name="Lind A.E."/>
            <person name="van Eijk R."/>
            <person name="Schleper C."/>
            <person name="Guy L."/>
            <person name="Ettema T.J."/>
        </authorList>
    </citation>
    <scope>NUCLEOTIDE SEQUENCE</scope>
</reference>